<evidence type="ECO:0000313" key="5">
    <source>
        <dbReference type="Proteomes" id="UP001222603"/>
    </source>
</evidence>
<comment type="caution">
    <text evidence="4">The sequence shown here is derived from an EMBL/GenBank/DDBJ whole genome shotgun (WGS) entry which is preliminary data.</text>
</comment>
<evidence type="ECO:0000256" key="2">
    <source>
        <dbReference type="ARBA" id="ARBA00022801"/>
    </source>
</evidence>
<dbReference type="GO" id="GO:0008422">
    <property type="term" value="F:beta-glucosidase activity"/>
    <property type="evidence" value="ECO:0007669"/>
    <property type="project" value="UniProtKB-ARBA"/>
</dbReference>
<dbReference type="SMART" id="SM01217">
    <property type="entry name" value="Fn3_like"/>
    <property type="match status" value="1"/>
</dbReference>
<dbReference type="InterPro" id="IPR026891">
    <property type="entry name" value="Fn3-like"/>
</dbReference>
<dbReference type="EMBL" id="JAQNSI010000141">
    <property type="protein sequence ID" value="MDC1900001.1"/>
    <property type="molecule type" value="Genomic_DNA"/>
</dbReference>
<evidence type="ECO:0000259" key="3">
    <source>
        <dbReference type="SMART" id="SM01217"/>
    </source>
</evidence>
<dbReference type="PANTHER" id="PTHR42715">
    <property type="entry name" value="BETA-GLUCOSIDASE"/>
    <property type="match status" value="1"/>
</dbReference>
<reference evidence="4" key="1">
    <citation type="submission" date="2022-10" db="EMBL/GenBank/DDBJ databases">
        <title>Human gut microbiome strain richness.</title>
        <authorList>
            <person name="Chen-Liaw A."/>
        </authorList>
    </citation>
    <scope>NUCLEOTIDE SEQUENCE</scope>
    <source>
        <strain evidence="4">1001713st1_F9_1001713B170221_170320</strain>
    </source>
</reference>
<feature type="non-terminal residue" evidence="4">
    <location>
        <position position="1"/>
    </location>
</feature>
<proteinExistence type="inferred from homology"/>
<evidence type="ECO:0000313" key="4">
    <source>
        <dbReference type="EMBL" id="MDC1900001.1"/>
    </source>
</evidence>
<organism evidence="4 5">
    <name type="scientific">Bacteroides uniformis</name>
    <dbReference type="NCBI Taxonomy" id="820"/>
    <lineage>
        <taxon>Bacteria</taxon>
        <taxon>Pseudomonadati</taxon>
        <taxon>Bacteroidota</taxon>
        <taxon>Bacteroidia</taxon>
        <taxon>Bacteroidales</taxon>
        <taxon>Bacteroidaceae</taxon>
        <taxon>Bacteroides</taxon>
    </lineage>
</organism>
<dbReference type="AlphaFoldDB" id="A0AAW6H1K5"/>
<protein>
    <submittedName>
        <fullName evidence="4">Fibronectin type III-like domain-contianing protein</fullName>
    </submittedName>
</protein>
<dbReference type="PANTHER" id="PTHR42715:SF10">
    <property type="entry name" value="BETA-GLUCOSIDASE"/>
    <property type="match status" value="1"/>
</dbReference>
<dbReference type="InterPro" id="IPR013783">
    <property type="entry name" value="Ig-like_fold"/>
</dbReference>
<dbReference type="Gene3D" id="2.60.40.10">
    <property type="entry name" value="Immunoglobulins"/>
    <property type="match status" value="1"/>
</dbReference>
<feature type="domain" description="Fibronectin type III-like" evidence="3">
    <location>
        <begin position="51"/>
        <end position="120"/>
    </location>
</feature>
<dbReference type="InterPro" id="IPR050288">
    <property type="entry name" value="Cellulose_deg_GH3"/>
</dbReference>
<sequence>VYGALYPFGHGLSYTAFQYGDLAISPSKQGVQGNISISCTIKNIGQREGDEVVQLYLRDEVSSVTTYTQVLRGFERITLKPGASHTVHFELTPQELGIWDKQMNFTVEPGVFKVMIGSSSKDIRLKGEFEIVQ</sequence>
<accession>A0AAW6H1K5</accession>
<comment type="similarity">
    <text evidence="1">Belongs to the glycosyl hydrolase 3 family.</text>
</comment>
<keyword evidence="2" id="KW-0378">Hydrolase</keyword>
<dbReference type="FunFam" id="2.60.40.10:FF:000495">
    <property type="entry name" value="Periplasmic beta-glucosidase"/>
    <property type="match status" value="1"/>
</dbReference>
<name>A0AAW6H1K5_BACUN</name>
<dbReference type="Proteomes" id="UP001222603">
    <property type="component" value="Unassembled WGS sequence"/>
</dbReference>
<gene>
    <name evidence="4" type="ORF">POZ10_05140</name>
</gene>
<evidence type="ECO:0000256" key="1">
    <source>
        <dbReference type="ARBA" id="ARBA00005336"/>
    </source>
</evidence>
<dbReference type="RefSeq" id="WP_272201694.1">
    <property type="nucleotide sequence ID" value="NZ_JAQNSI010000141.1"/>
</dbReference>
<dbReference type="Pfam" id="PF14310">
    <property type="entry name" value="Fn3-like"/>
    <property type="match status" value="1"/>
</dbReference>